<keyword evidence="1" id="KW-0812">Transmembrane</keyword>
<dbReference type="Proteomes" id="UP001463665">
    <property type="component" value="Chromosome"/>
</dbReference>
<keyword evidence="1" id="KW-0472">Membrane</keyword>
<evidence type="ECO:0000256" key="1">
    <source>
        <dbReference type="SAM" id="Phobius"/>
    </source>
</evidence>
<protein>
    <submittedName>
        <fullName evidence="2">Uncharacterized protein</fullName>
    </submittedName>
</protein>
<name>A0AAU6WPF6_9FLAO</name>
<sequence>MQRLVWNLSYKIQLIEDKDYLKFLYKNYYLIFFAALCFYRKMNREKLITVITLLGITIFVDLTRVLPNLDSERYNCIITGSSFLVLCELINVGISSKLQLPLLTLSFLLICIKSPRLLYSDYIYCKEASWKKEYIKYDSYLPAKIHPCGLTIEKPKKSDQ</sequence>
<keyword evidence="3" id="KW-1185">Reference proteome</keyword>
<accession>A0AAU6WPF6</accession>
<proteinExistence type="predicted"/>
<dbReference type="RefSeq" id="WP_294200741.1">
    <property type="nucleotide sequence ID" value="NZ_CP154834.1"/>
</dbReference>
<keyword evidence="1" id="KW-1133">Transmembrane helix</keyword>
<organism evidence="2 3">
    <name type="scientific">Chryseobacterium endophyticum</name>
    <dbReference type="NCBI Taxonomy" id="1854762"/>
    <lineage>
        <taxon>Bacteria</taxon>
        <taxon>Pseudomonadati</taxon>
        <taxon>Bacteroidota</taxon>
        <taxon>Flavobacteriia</taxon>
        <taxon>Flavobacteriales</taxon>
        <taxon>Weeksellaceae</taxon>
        <taxon>Chryseobacterium group</taxon>
        <taxon>Chryseobacterium</taxon>
    </lineage>
</organism>
<dbReference type="AlphaFoldDB" id="A0AAU6WPF6"/>
<evidence type="ECO:0000313" key="3">
    <source>
        <dbReference type="Proteomes" id="UP001463665"/>
    </source>
</evidence>
<feature type="transmembrane region" description="Helical" evidence="1">
    <location>
        <begin position="20"/>
        <end position="41"/>
    </location>
</feature>
<evidence type="ECO:0000313" key="2">
    <source>
        <dbReference type="EMBL" id="XAO74610.1"/>
    </source>
</evidence>
<dbReference type="EMBL" id="CP154834">
    <property type="protein sequence ID" value="XAO74610.1"/>
    <property type="molecule type" value="Genomic_DNA"/>
</dbReference>
<reference evidence="2 3" key="1">
    <citation type="submission" date="2024-04" db="EMBL/GenBank/DDBJ databases">
        <title>Genome sequencing and assembly of rice foliar adapted Chryseobacterium endophyticum OsEnb-ALM-A6.</title>
        <authorList>
            <person name="Kumar S."/>
            <person name="Javed M."/>
            <person name="Chouhan V."/>
            <person name="Charishma K."/>
            <person name="Patel A."/>
            <person name="Kumar M."/>
            <person name="Sahu K.P."/>
            <person name="Kumar A."/>
        </authorList>
    </citation>
    <scope>NUCLEOTIDE SEQUENCE [LARGE SCALE GENOMIC DNA]</scope>
    <source>
        <strain evidence="2 3">OsEnb-ALM-A6</strain>
    </source>
</reference>
<gene>
    <name evidence="2" type="ORF">AAFP95_00540</name>
</gene>